<organism evidence="1 2">
    <name type="scientific">candidate division MSBL1 archaeon SCGC-AAA259D18</name>
    <dbReference type="NCBI Taxonomy" id="1698262"/>
    <lineage>
        <taxon>Archaea</taxon>
        <taxon>Methanobacteriati</taxon>
        <taxon>Methanobacteriota</taxon>
        <taxon>candidate division MSBL1</taxon>
    </lineage>
</organism>
<evidence type="ECO:0000313" key="1">
    <source>
        <dbReference type="EMBL" id="KXA91806.1"/>
    </source>
</evidence>
<accession>A0A133UC80</accession>
<comment type="caution">
    <text evidence="1">The sequence shown here is derived from an EMBL/GenBank/DDBJ whole genome shotgun (WGS) entry which is preliminary data.</text>
</comment>
<keyword evidence="2" id="KW-1185">Reference proteome</keyword>
<evidence type="ECO:0000313" key="2">
    <source>
        <dbReference type="Proteomes" id="UP000070195"/>
    </source>
</evidence>
<dbReference type="AlphaFoldDB" id="A0A133UC80"/>
<sequence>MTENRSGEIEIRSLESKGEFAVLEYLDPENLERSDKKRKLVLRKEDGEVEEFFIIPTKQENKDLLITPKEKSRKYSFWDKDREEVVEL</sequence>
<reference evidence="1 2" key="1">
    <citation type="journal article" date="2016" name="Sci. Rep.">
        <title>Metabolic traits of an uncultured archaeal lineage -MSBL1- from brine pools of the Red Sea.</title>
        <authorList>
            <person name="Mwirichia R."/>
            <person name="Alam I."/>
            <person name="Rashid M."/>
            <person name="Vinu M."/>
            <person name="Ba-Alawi W."/>
            <person name="Anthony Kamau A."/>
            <person name="Kamanda Ngugi D."/>
            <person name="Goker M."/>
            <person name="Klenk H.P."/>
            <person name="Bajic V."/>
            <person name="Stingl U."/>
        </authorList>
    </citation>
    <scope>NUCLEOTIDE SEQUENCE [LARGE SCALE GENOMIC DNA]</scope>
    <source>
        <strain evidence="1">SCGC-AAA259D18</strain>
    </source>
</reference>
<dbReference type="Proteomes" id="UP000070195">
    <property type="component" value="Unassembled WGS sequence"/>
</dbReference>
<name>A0A133UC80_9EURY</name>
<proteinExistence type="predicted"/>
<protein>
    <submittedName>
        <fullName evidence="1">Uncharacterized protein</fullName>
    </submittedName>
</protein>
<gene>
    <name evidence="1" type="ORF">AKJ63_00810</name>
</gene>
<dbReference type="EMBL" id="LHXM01000012">
    <property type="protein sequence ID" value="KXA91806.1"/>
    <property type="molecule type" value="Genomic_DNA"/>
</dbReference>